<dbReference type="RefSeq" id="WP_148577770.1">
    <property type="nucleotide sequence ID" value="NZ_SDKK01000003.1"/>
</dbReference>
<organism evidence="3 4">
    <name type="scientific">Zoogloea oleivorans</name>
    <dbReference type="NCBI Taxonomy" id="1552750"/>
    <lineage>
        <taxon>Bacteria</taxon>
        <taxon>Pseudomonadati</taxon>
        <taxon>Pseudomonadota</taxon>
        <taxon>Betaproteobacteria</taxon>
        <taxon>Rhodocyclales</taxon>
        <taxon>Zoogloeaceae</taxon>
        <taxon>Zoogloea</taxon>
    </lineage>
</organism>
<feature type="domain" description="DUF2846" evidence="2">
    <location>
        <begin position="42"/>
        <end position="116"/>
    </location>
</feature>
<evidence type="ECO:0000256" key="1">
    <source>
        <dbReference type="SAM" id="SignalP"/>
    </source>
</evidence>
<keyword evidence="1" id="KW-0732">Signal</keyword>
<dbReference type="PROSITE" id="PS51257">
    <property type="entry name" value="PROKAR_LIPOPROTEIN"/>
    <property type="match status" value="1"/>
</dbReference>
<feature type="signal peptide" evidence="1">
    <location>
        <begin position="1"/>
        <end position="19"/>
    </location>
</feature>
<evidence type="ECO:0000313" key="4">
    <source>
        <dbReference type="Proteomes" id="UP000389128"/>
    </source>
</evidence>
<comment type="caution">
    <text evidence="3">The sequence shown here is derived from an EMBL/GenBank/DDBJ whole genome shotgun (WGS) entry which is preliminary data.</text>
</comment>
<name>A0A6C2D5I4_9RHOO</name>
<accession>A0A6C2D5I4</accession>
<evidence type="ECO:0000313" key="3">
    <source>
        <dbReference type="EMBL" id="TYC61236.1"/>
    </source>
</evidence>
<dbReference type="InterPro" id="IPR016596">
    <property type="entry name" value="UCP012335"/>
</dbReference>
<proteinExistence type="predicted"/>
<dbReference type="InterPro" id="IPR022548">
    <property type="entry name" value="DUF2846"/>
</dbReference>
<dbReference type="PIRSF" id="PIRSF012335">
    <property type="entry name" value="UCP012335"/>
    <property type="match status" value="1"/>
</dbReference>
<dbReference type="Proteomes" id="UP000389128">
    <property type="component" value="Unassembled WGS sequence"/>
</dbReference>
<keyword evidence="4" id="KW-1185">Reference proteome</keyword>
<gene>
    <name evidence="3" type="ORF">ETQ85_04030</name>
</gene>
<feature type="chain" id="PRO_5025473174" evidence="1">
    <location>
        <begin position="20"/>
        <end position="145"/>
    </location>
</feature>
<dbReference type="EMBL" id="SDKK01000003">
    <property type="protein sequence ID" value="TYC61236.1"/>
    <property type="molecule type" value="Genomic_DNA"/>
</dbReference>
<sequence length="145" mass="15780">MIRKLFATAVLAASLVGCASVPMGDAKKDAELKSFSVKPEVSGLYIYRNESMGAAVRMDVDVNGKPLGQTAAKTYFYTEVAPGKHTITSKSENTDSIQIETVGGKLYYVWQEVKMGILYARTKLHLVSEEEGKKGVLETQLISGQ</sequence>
<evidence type="ECO:0000259" key="2">
    <source>
        <dbReference type="Pfam" id="PF11008"/>
    </source>
</evidence>
<dbReference type="OrthoDB" id="7375569at2"/>
<dbReference type="Pfam" id="PF11008">
    <property type="entry name" value="DUF2846"/>
    <property type="match status" value="1"/>
</dbReference>
<reference evidence="3 4" key="1">
    <citation type="submission" date="2019-01" db="EMBL/GenBank/DDBJ databases">
        <title>Zoogloea oleivorans genome sequencing and assembly.</title>
        <authorList>
            <person name="Tancsics A."/>
            <person name="Farkas M."/>
            <person name="Kriszt B."/>
            <person name="Maroti G."/>
            <person name="Horvath B."/>
        </authorList>
    </citation>
    <scope>NUCLEOTIDE SEQUENCE [LARGE SCALE GENOMIC DNA]</scope>
    <source>
        <strain evidence="3 4">Buc</strain>
    </source>
</reference>
<protein>
    <submittedName>
        <fullName evidence="3">DUF2846 domain-containing protein</fullName>
    </submittedName>
</protein>
<dbReference type="AlphaFoldDB" id="A0A6C2D5I4"/>